<proteinExistence type="predicted"/>
<organism evidence="4 5">
    <name type="scientific">Undibacterium griseum</name>
    <dbReference type="NCBI Taxonomy" id="2762295"/>
    <lineage>
        <taxon>Bacteria</taxon>
        <taxon>Pseudomonadati</taxon>
        <taxon>Pseudomonadota</taxon>
        <taxon>Betaproteobacteria</taxon>
        <taxon>Burkholderiales</taxon>
        <taxon>Oxalobacteraceae</taxon>
        <taxon>Undibacterium</taxon>
    </lineage>
</organism>
<dbReference type="PANTHER" id="PTHR43272">
    <property type="entry name" value="LONG-CHAIN-FATTY-ACID--COA LIGASE"/>
    <property type="match status" value="1"/>
</dbReference>
<dbReference type="RefSeq" id="WP_186863147.1">
    <property type="nucleotide sequence ID" value="NZ_JACOGC010000004.1"/>
</dbReference>
<dbReference type="EMBL" id="JACOGC010000004">
    <property type="protein sequence ID" value="MBC3885561.1"/>
    <property type="molecule type" value="Genomic_DNA"/>
</dbReference>
<dbReference type="InterPro" id="IPR020845">
    <property type="entry name" value="AMP-binding_CS"/>
</dbReference>
<dbReference type="Gene3D" id="3.40.50.12780">
    <property type="entry name" value="N-terminal domain of ligase-like"/>
    <property type="match status" value="1"/>
</dbReference>
<dbReference type="Pfam" id="PF00501">
    <property type="entry name" value="AMP-binding"/>
    <property type="match status" value="1"/>
</dbReference>
<dbReference type="InterPro" id="IPR042099">
    <property type="entry name" value="ANL_N_sf"/>
</dbReference>
<keyword evidence="4" id="KW-0436">Ligase</keyword>
<protein>
    <submittedName>
        <fullName evidence="4">Long-chain fatty acid--CoA ligase</fullName>
    </submittedName>
</protein>
<evidence type="ECO:0000313" key="4">
    <source>
        <dbReference type="EMBL" id="MBC3885561.1"/>
    </source>
</evidence>
<dbReference type="SUPFAM" id="SSF56801">
    <property type="entry name" value="Acetyl-CoA synthetase-like"/>
    <property type="match status" value="1"/>
</dbReference>
<evidence type="ECO:0000256" key="1">
    <source>
        <dbReference type="ARBA" id="ARBA00022741"/>
    </source>
</evidence>
<accession>A0ABR6YNT5</accession>
<reference evidence="4 5" key="1">
    <citation type="submission" date="2020-08" db="EMBL/GenBank/DDBJ databases">
        <title>Novel species isolated from subtropical streams in China.</title>
        <authorList>
            <person name="Lu H."/>
        </authorList>
    </citation>
    <scope>NUCLEOTIDE SEQUENCE [LARGE SCALE GENOMIC DNA]</scope>
    <source>
        <strain evidence="4 5">FT31W</strain>
    </source>
</reference>
<dbReference type="InterPro" id="IPR020459">
    <property type="entry name" value="AMP-binding"/>
</dbReference>
<dbReference type="CDD" id="cd05907">
    <property type="entry name" value="VL_LC_FACS_like"/>
    <property type="match status" value="1"/>
</dbReference>
<dbReference type="Proteomes" id="UP000613113">
    <property type="component" value="Unassembled WGS sequence"/>
</dbReference>
<keyword evidence="5" id="KW-1185">Reference proteome</keyword>
<gene>
    <name evidence="4" type="ORF">H8K27_10515</name>
</gene>
<dbReference type="PANTHER" id="PTHR43272:SF33">
    <property type="entry name" value="AMP-BINDING DOMAIN-CONTAINING PROTEIN-RELATED"/>
    <property type="match status" value="1"/>
</dbReference>
<dbReference type="GO" id="GO:0016874">
    <property type="term" value="F:ligase activity"/>
    <property type="evidence" value="ECO:0007669"/>
    <property type="project" value="UniProtKB-KW"/>
</dbReference>
<keyword evidence="2" id="KW-0067">ATP-binding</keyword>
<feature type="domain" description="AMP-dependent synthetase/ligase" evidence="3">
    <location>
        <begin position="23"/>
        <end position="442"/>
    </location>
</feature>
<dbReference type="InterPro" id="IPR000873">
    <property type="entry name" value="AMP-dep_synth/lig_dom"/>
</dbReference>
<dbReference type="Pfam" id="PF23562">
    <property type="entry name" value="AMP-binding_C_3"/>
    <property type="match status" value="1"/>
</dbReference>
<keyword evidence="1" id="KW-0547">Nucleotide-binding</keyword>
<sequence>MSNSKSPTSVSALSGLQTLPELFTWRVAQTPDAEAYRQFDESSGQWISYSWQETDRQVGRFVQALSVLQPAHGARIAILLPNGLHAVCMDQAALRMACVPVPMHALDNPESIAYILMDSEASFLIAATDQQWAAVAATGIAMPALRQVVVLEKTSGAGTGMVGHIPVQSLEQWLAHGAAAAVPVTVGLPQPDDLAALVYTSGTTGKPKGVMLTHTNVMSNVKAVVQRVSPLVSDVFLSFLPLSHTFERTAGYYLPVAAGACVAFSRSVKQLPEDMTIVRPTILISVPRIYERVYSVIQTRLAQSPFQSWLFRSAIAIGWRRFSREQGLLEKSGLQTWTDALLWTVLEPLVATRLRNQFGGRLRVAVSGGAALSATISQCFLGLGIPIVQGYGMTETAPVVAFNAPDDNDPTTVGRVMAGVEVKIGENSELLVRGPNVMRGYWKREEDTAKAMTDGWLRTGDQAAIVNGRVRILGRVKEIIVTSTGEKIAPVDLELAITSDPVFEQAYAFGDNAQFIACALVLNQRYWQELSTALSLDPKKPDNLNLSQVTDVVLKRVRELTRSFPFYAQPKAVILSLEPWTIENTLITPTLKLKRNNLAKHFASDITRIYSGKRWTVQDGSKN</sequence>
<evidence type="ECO:0000259" key="3">
    <source>
        <dbReference type="Pfam" id="PF00501"/>
    </source>
</evidence>
<evidence type="ECO:0000313" key="5">
    <source>
        <dbReference type="Proteomes" id="UP000613113"/>
    </source>
</evidence>
<name>A0ABR6YNT5_9BURK</name>
<dbReference type="PRINTS" id="PR00154">
    <property type="entry name" value="AMPBINDING"/>
</dbReference>
<comment type="caution">
    <text evidence="4">The sequence shown here is derived from an EMBL/GenBank/DDBJ whole genome shotgun (WGS) entry which is preliminary data.</text>
</comment>
<evidence type="ECO:0000256" key="2">
    <source>
        <dbReference type="ARBA" id="ARBA00022840"/>
    </source>
</evidence>
<dbReference type="PROSITE" id="PS00455">
    <property type="entry name" value="AMP_BINDING"/>
    <property type="match status" value="1"/>
</dbReference>